<gene>
    <name evidence="7" type="primary">LOC110793129</name>
</gene>
<protein>
    <recommendedName>
        <fullName evidence="5">Glycosyltransferase</fullName>
        <ecNumber evidence="5">2.4.1.-</ecNumber>
    </recommendedName>
</protein>
<evidence type="ECO:0000313" key="6">
    <source>
        <dbReference type="Proteomes" id="UP000813463"/>
    </source>
</evidence>
<evidence type="ECO:0000313" key="7">
    <source>
        <dbReference type="RefSeq" id="XP_021853663.1"/>
    </source>
</evidence>
<name>A0A9R0IQG5_SPIOL</name>
<sequence>MSAEPKRLHVVFFPLMAAGHMIPIIDIAKLFASHHVKTTIVTTPLNAPTLTKALNTTTTTTTTTTINVEVIPFPHSNEADGIPQGIENFHKFNSNAMAFNFLKATTLLQQSLEQILEKHKPDCLVADVLLTFATDVAAKFNIPRLVFLPANCFSQCVTHSLIKYQPFKTVSSDNEEFLIPHLPHEVKLMKSQLPKMMRGDLDMDIVNTKWMEIFVQAMETESKSYGVIFNSFYELEPQYADYYRNVIGRKAWSIGPVSLCNRENEAKFQRGEDSCIDEHECLNWLNSKNPNSVVYICFGSLAQVSNSQLEEIAMGLEASEQDFIWVLSSSEKDDKIEEFEKRVQGKGLIIRGWAPQVLILDHQAIGAFVTHCGWNSTLEGLSCGVPMVTWPVFAEHFYIEKLVTQVLETGVGVGAKEWNRMVEGIKWEHIRDAIRKVMVGEEALELRSKAKKMKDLARKAVEVGGSSYCDLSSLIQELSSYNNATTYVRD</sequence>
<dbReference type="InterPro" id="IPR002213">
    <property type="entry name" value="UDP_glucos_trans"/>
</dbReference>
<keyword evidence="3 4" id="KW-0808">Transferase</keyword>
<dbReference type="KEGG" id="soe:110793129"/>
<dbReference type="Proteomes" id="UP000813463">
    <property type="component" value="Chromosome 6"/>
</dbReference>
<evidence type="ECO:0000256" key="1">
    <source>
        <dbReference type="ARBA" id="ARBA00009995"/>
    </source>
</evidence>
<dbReference type="Gene3D" id="3.40.50.2000">
    <property type="entry name" value="Glycogen Phosphorylase B"/>
    <property type="match status" value="2"/>
</dbReference>
<dbReference type="CDD" id="cd03784">
    <property type="entry name" value="GT1_Gtf-like"/>
    <property type="match status" value="1"/>
</dbReference>
<dbReference type="OrthoDB" id="5835829at2759"/>
<reference evidence="6" key="1">
    <citation type="journal article" date="2021" name="Nat. Commun.">
        <title>Genomic analyses provide insights into spinach domestication and the genetic basis of agronomic traits.</title>
        <authorList>
            <person name="Cai X."/>
            <person name="Sun X."/>
            <person name="Xu C."/>
            <person name="Sun H."/>
            <person name="Wang X."/>
            <person name="Ge C."/>
            <person name="Zhang Z."/>
            <person name="Wang Q."/>
            <person name="Fei Z."/>
            <person name="Jiao C."/>
            <person name="Wang Q."/>
        </authorList>
    </citation>
    <scope>NUCLEOTIDE SEQUENCE [LARGE SCALE GENOMIC DNA]</scope>
    <source>
        <strain evidence="6">cv. Varoflay</strain>
    </source>
</reference>
<evidence type="ECO:0000256" key="4">
    <source>
        <dbReference type="RuleBase" id="RU003718"/>
    </source>
</evidence>
<dbReference type="Pfam" id="PF00201">
    <property type="entry name" value="UDPGT"/>
    <property type="match status" value="1"/>
</dbReference>
<dbReference type="FunFam" id="3.40.50.2000:FF:000071">
    <property type="entry name" value="Glycosyltransferase"/>
    <property type="match status" value="1"/>
</dbReference>
<dbReference type="GeneID" id="110793129"/>
<dbReference type="AlphaFoldDB" id="A0A9R0IQG5"/>
<dbReference type="GO" id="GO:0035251">
    <property type="term" value="F:UDP-glucosyltransferase activity"/>
    <property type="evidence" value="ECO:0000318"/>
    <property type="project" value="GO_Central"/>
</dbReference>
<dbReference type="PANTHER" id="PTHR48047">
    <property type="entry name" value="GLYCOSYLTRANSFERASE"/>
    <property type="match status" value="1"/>
</dbReference>
<evidence type="ECO:0000256" key="3">
    <source>
        <dbReference type="ARBA" id="ARBA00022679"/>
    </source>
</evidence>
<dbReference type="EC" id="2.4.1.-" evidence="5"/>
<evidence type="ECO:0000256" key="5">
    <source>
        <dbReference type="RuleBase" id="RU362057"/>
    </source>
</evidence>
<evidence type="ECO:0000256" key="2">
    <source>
        <dbReference type="ARBA" id="ARBA00022676"/>
    </source>
</evidence>
<dbReference type="PANTHER" id="PTHR48047:SF45">
    <property type="entry name" value="SCOPOLETIN GLUCOSYLTRANSFERASE-LIKE"/>
    <property type="match status" value="1"/>
</dbReference>
<organism evidence="6 7">
    <name type="scientific">Spinacia oleracea</name>
    <name type="common">Spinach</name>
    <dbReference type="NCBI Taxonomy" id="3562"/>
    <lineage>
        <taxon>Eukaryota</taxon>
        <taxon>Viridiplantae</taxon>
        <taxon>Streptophyta</taxon>
        <taxon>Embryophyta</taxon>
        <taxon>Tracheophyta</taxon>
        <taxon>Spermatophyta</taxon>
        <taxon>Magnoliopsida</taxon>
        <taxon>eudicotyledons</taxon>
        <taxon>Gunneridae</taxon>
        <taxon>Pentapetalae</taxon>
        <taxon>Caryophyllales</taxon>
        <taxon>Chenopodiaceae</taxon>
        <taxon>Chenopodioideae</taxon>
        <taxon>Anserineae</taxon>
        <taxon>Spinacia</taxon>
    </lineage>
</organism>
<reference evidence="7" key="2">
    <citation type="submission" date="2025-08" db="UniProtKB">
        <authorList>
            <consortium name="RefSeq"/>
        </authorList>
    </citation>
    <scope>IDENTIFICATION</scope>
    <source>
        <tissue evidence="7">Leaf</tissue>
    </source>
</reference>
<keyword evidence="2 4" id="KW-0328">Glycosyltransferase</keyword>
<dbReference type="FunFam" id="3.40.50.2000:FF:000047">
    <property type="entry name" value="Glycosyltransferase"/>
    <property type="match status" value="1"/>
</dbReference>
<dbReference type="InterPro" id="IPR035595">
    <property type="entry name" value="UDP_glycos_trans_CS"/>
</dbReference>
<dbReference type="RefSeq" id="XP_021853663.1">
    <property type="nucleotide sequence ID" value="XM_021997971.2"/>
</dbReference>
<keyword evidence="6" id="KW-1185">Reference proteome</keyword>
<proteinExistence type="inferred from homology"/>
<dbReference type="PROSITE" id="PS00375">
    <property type="entry name" value="UDPGT"/>
    <property type="match status" value="1"/>
</dbReference>
<accession>A0A9R0IQG5</accession>
<comment type="similarity">
    <text evidence="1 4">Belongs to the UDP-glycosyltransferase family.</text>
</comment>
<dbReference type="SUPFAM" id="SSF53756">
    <property type="entry name" value="UDP-Glycosyltransferase/glycogen phosphorylase"/>
    <property type="match status" value="1"/>
</dbReference>